<accession>X1R5E4</accession>
<organism evidence="1">
    <name type="scientific">marine sediment metagenome</name>
    <dbReference type="NCBI Taxonomy" id="412755"/>
    <lineage>
        <taxon>unclassified sequences</taxon>
        <taxon>metagenomes</taxon>
        <taxon>ecological metagenomes</taxon>
    </lineage>
</organism>
<gene>
    <name evidence="1" type="ORF">S06H3_61231</name>
</gene>
<protein>
    <submittedName>
        <fullName evidence="1">Uncharacterized protein</fullName>
    </submittedName>
</protein>
<feature type="non-terminal residue" evidence="1">
    <location>
        <position position="71"/>
    </location>
</feature>
<comment type="caution">
    <text evidence="1">The sequence shown here is derived from an EMBL/GenBank/DDBJ whole genome shotgun (WGS) entry which is preliminary data.</text>
</comment>
<reference evidence="1" key="1">
    <citation type="journal article" date="2014" name="Front. Microbiol.">
        <title>High frequency of phylogenetically diverse reductive dehalogenase-homologous genes in deep subseafloor sedimentary metagenomes.</title>
        <authorList>
            <person name="Kawai M."/>
            <person name="Futagami T."/>
            <person name="Toyoda A."/>
            <person name="Takaki Y."/>
            <person name="Nishi S."/>
            <person name="Hori S."/>
            <person name="Arai W."/>
            <person name="Tsubouchi T."/>
            <person name="Morono Y."/>
            <person name="Uchiyama I."/>
            <person name="Ito T."/>
            <person name="Fujiyama A."/>
            <person name="Inagaki F."/>
            <person name="Takami H."/>
        </authorList>
    </citation>
    <scope>NUCLEOTIDE SEQUENCE</scope>
    <source>
        <strain evidence="1">Expedition CK06-06</strain>
    </source>
</reference>
<sequence length="71" mass="7723">MKKLTILFVILVLAFSILITAEPALAQTWHVEYKNGTIEQSSDGFPPWDPVSVCNNLPSCTFIRLTGSGAA</sequence>
<name>X1R5E4_9ZZZZ</name>
<evidence type="ECO:0000313" key="1">
    <source>
        <dbReference type="EMBL" id="GAI50839.1"/>
    </source>
</evidence>
<dbReference type="AlphaFoldDB" id="X1R5E4"/>
<dbReference type="EMBL" id="BARV01040102">
    <property type="protein sequence ID" value="GAI50839.1"/>
    <property type="molecule type" value="Genomic_DNA"/>
</dbReference>
<proteinExistence type="predicted"/>